<feature type="transmembrane region" description="Helical" evidence="2">
    <location>
        <begin position="30"/>
        <end position="52"/>
    </location>
</feature>
<dbReference type="EMBL" id="WUEK01000009">
    <property type="protein sequence ID" value="MXG90776.1"/>
    <property type="molecule type" value="Genomic_DNA"/>
</dbReference>
<keyword evidence="4" id="KW-1185">Reference proteome</keyword>
<dbReference type="Pfam" id="PF04964">
    <property type="entry name" value="Flp_Fap"/>
    <property type="match status" value="1"/>
</dbReference>
<organism evidence="3 4">
    <name type="scientific">Nocardioides flavescens</name>
    <dbReference type="NCBI Taxonomy" id="2691959"/>
    <lineage>
        <taxon>Bacteria</taxon>
        <taxon>Bacillati</taxon>
        <taxon>Actinomycetota</taxon>
        <taxon>Actinomycetes</taxon>
        <taxon>Propionibacteriales</taxon>
        <taxon>Nocardioidaceae</taxon>
        <taxon>Nocardioides</taxon>
    </lineage>
</organism>
<comment type="caution">
    <text evidence="3">The sequence shown here is derived from an EMBL/GenBank/DDBJ whole genome shotgun (WGS) entry which is preliminary data.</text>
</comment>
<reference evidence="3 4" key="1">
    <citation type="submission" date="2019-12" db="EMBL/GenBank/DDBJ databases">
        <authorList>
            <person name="Kun Z."/>
        </authorList>
    </citation>
    <scope>NUCLEOTIDE SEQUENCE [LARGE SCALE GENOMIC DNA]</scope>
    <source>
        <strain evidence="3 4">YIM 123512</strain>
    </source>
</reference>
<gene>
    <name evidence="3" type="ORF">GRQ65_14600</name>
</gene>
<name>A0A6L7EXZ8_9ACTN</name>
<evidence type="ECO:0000256" key="2">
    <source>
        <dbReference type="SAM" id="Phobius"/>
    </source>
</evidence>
<evidence type="ECO:0000313" key="4">
    <source>
        <dbReference type="Proteomes" id="UP000473325"/>
    </source>
</evidence>
<keyword evidence="2" id="KW-1133">Transmembrane helix</keyword>
<feature type="region of interest" description="Disordered" evidence="1">
    <location>
        <begin position="1"/>
        <end position="22"/>
    </location>
</feature>
<evidence type="ECO:0000313" key="3">
    <source>
        <dbReference type="EMBL" id="MXG90776.1"/>
    </source>
</evidence>
<evidence type="ECO:0000256" key="1">
    <source>
        <dbReference type="SAM" id="MobiDB-lite"/>
    </source>
</evidence>
<keyword evidence="2" id="KW-0812">Transmembrane</keyword>
<keyword evidence="2" id="KW-0472">Membrane</keyword>
<dbReference type="Proteomes" id="UP000473325">
    <property type="component" value="Unassembled WGS sequence"/>
</dbReference>
<feature type="compositionally biased region" description="Basic and acidic residues" evidence="1">
    <location>
        <begin position="7"/>
        <end position="22"/>
    </location>
</feature>
<dbReference type="InterPro" id="IPR007047">
    <property type="entry name" value="Flp_Fap"/>
</dbReference>
<dbReference type="AlphaFoldDB" id="A0A6L7EXZ8"/>
<protein>
    <submittedName>
        <fullName evidence="3">Flp family type IVb pilin</fullName>
    </submittedName>
</protein>
<accession>A0A6L7EXZ8</accession>
<sequence>MSHRARRPGEFSRGRRPCSRAEDGASAVEYGLLVSGIAAVVVVVIMAFGGAIGSMFDDSCETIAEDQSIGSCN</sequence>
<proteinExistence type="predicted"/>